<dbReference type="Proteomes" id="UP000236370">
    <property type="component" value="Unassembled WGS sequence"/>
</dbReference>
<dbReference type="EMBL" id="NBAG03000083">
    <property type="protein sequence ID" value="PNI91100.1"/>
    <property type="molecule type" value="Genomic_DNA"/>
</dbReference>
<reference evidence="1 2" key="1">
    <citation type="submission" date="2017-12" db="EMBL/GenBank/DDBJ databases">
        <title>High-resolution comparative analysis of great ape genomes.</title>
        <authorList>
            <person name="Pollen A."/>
            <person name="Hastie A."/>
            <person name="Hormozdiari F."/>
            <person name="Dougherty M."/>
            <person name="Liu R."/>
            <person name="Chaisson M."/>
            <person name="Hoppe E."/>
            <person name="Hill C."/>
            <person name="Pang A."/>
            <person name="Hillier L."/>
            <person name="Baker C."/>
            <person name="Armstrong J."/>
            <person name="Shendure J."/>
            <person name="Paten B."/>
            <person name="Wilson R."/>
            <person name="Chao H."/>
            <person name="Schneider V."/>
            <person name="Ventura M."/>
            <person name="Kronenberg Z."/>
            <person name="Murali S."/>
            <person name="Gordon D."/>
            <person name="Cantsilieris S."/>
            <person name="Munson K."/>
            <person name="Nelson B."/>
            <person name="Raja A."/>
            <person name="Underwood J."/>
            <person name="Diekhans M."/>
            <person name="Fiddes I."/>
            <person name="Haussler D."/>
            <person name="Eichler E."/>
        </authorList>
    </citation>
    <scope>NUCLEOTIDE SEQUENCE [LARGE SCALE GENOMIC DNA]</scope>
    <source>
        <strain evidence="1">Yerkes chimp pedigree #C0471</strain>
    </source>
</reference>
<dbReference type="InterPro" id="IPR013785">
    <property type="entry name" value="Aldolase_TIM"/>
</dbReference>
<comment type="caution">
    <text evidence="1">The sequence shown here is derived from an EMBL/GenBank/DDBJ whole genome shotgun (WGS) entry which is preliminary data.</text>
</comment>
<evidence type="ECO:0000313" key="2">
    <source>
        <dbReference type="Proteomes" id="UP000236370"/>
    </source>
</evidence>
<dbReference type="PANTHER" id="PTHR45936">
    <property type="entry name" value="TRNA-DIHYDROURIDINE(20) SYNTHASE [NAD(P)+]-LIKE"/>
    <property type="match status" value="1"/>
</dbReference>
<gene>
    <name evidence="1" type="ORF">CK820_G0044644</name>
</gene>
<evidence type="ECO:0000313" key="1">
    <source>
        <dbReference type="EMBL" id="PNI91100.1"/>
    </source>
</evidence>
<accession>A0A2J8Q4C1</accession>
<sequence>MILNSLSLYYHNKLILAPMVRVGTLPMRLLALDYGADIVYC</sequence>
<protein>
    <submittedName>
        <fullName evidence="1">DUS2 isoform 16</fullName>
    </submittedName>
</protein>
<name>A0A2J8Q4C1_PANTR</name>
<dbReference type="SUPFAM" id="SSF51395">
    <property type="entry name" value="FMN-linked oxidoreductases"/>
    <property type="match status" value="1"/>
</dbReference>
<dbReference type="PANTHER" id="PTHR45936:SF1">
    <property type="entry name" value="TRNA-DIHYDROURIDINE(20) SYNTHASE [NAD(P)+]-LIKE"/>
    <property type="match status" value="1"/>
</dbReference>
<dbReference type="InterPro" id="IPR052582">
    <property type="entry name" value="tRNA-DUS-like"/>
</dbReference>
<feature type="non-terminal residue" evidence="1">
    <location>
        <position position="41"/>
    </location>
</feature>
<dbReference type="AlphaFoldDB" id="A0A2J8Q4C1"/>
<proteinExistence type="predicted"/>
<dbReference type="Gene3D" id="3.20.20.70">
    <property type="entry name" value="Aldolase class I"/>
    <property type="match status" value="1"/>
</dbReference>
<organism evidence="1 2">
    <name type="scientific">Pan troglodytes</name>
    <name type="common">Chimpanzee</name>
    <dbReference type="NCBI Taxonomy" id="9598"/>
    <lineage>
        <taxon>Eukaryota</taxon>
        <taxon>Metazoa</taxon>
        <taxon>Chordata</taxon>
        <taxon>Craniata</taxon>
        <taxon>Vertebrata</taxon>
        <taxon>Euteleostomi</taxon>
        <taxon>Mammalia</taxon>
        <taxon>Eutheria</taxon>
        <taxon>Euarchontoglires</taxon>
        <taxon>Primates</taxon>
        <taxon>Haplorrhini</taxon>
        <taxon>Catarrhini</taxon>
        <taxon>Hominidae</taxon>
        <taxon>Pan</taxon>
    </lineage>
</organism>